<evidence type="ECO:0000313" key="3">
    <source>
        <dbReference type="EMBL" id="KYR02452.1"/>
    </source>
</evidence>
<feature type="domain" description="B box-type" evidence="2">
    <location>
        <begin position="16"/>
        <end position="58"/>
    </location>
</feature>
<dbReference type="Proteomes" id="UP000076078">
    <property type="component" value="Unassembled WGS sequence"/>
</dbReference>
<gene>
    <name evidence="3" type="ORF">DLAC_01292</name>
</gene>
<dbReference type="GO" id="GO:0008270">
    <property type="term" value="F:zinc ion binding"/>
    <property type="evidence" value="ECO:0007669"/>
    <property type="project" value="UniProtKB-KW"/>
</dbReference>
<organism evidence="3 4">
    <name type="scientific">Tieghemostelium lacteum</name>
    <name type="common">Slime mold</name>
    <name type="synonym">Dictyostelium lacteum</name>
    <dbReference type="NCBI Taxonomy" id="361077"/>
    <lineage>
        <taxon>Eukaryota</taxon>
        <taxon>Amoebozoa</taxon>
        <taxon>Evosea</taxon>
        <taxon>Eumycetozoa</taxon>
        <taxon>Dictyostelia</taxon>
        <taxon>Dictyosteliales</taxon>
        <taxon>Raperosteliaceae</taxon>
        <taxon>Tieghemostelium</taxon>
    </lineage>
</organism>
<dbReference type="PROSITE" id="PS50119">
    <property type="entry name" value="ZF_BBOX"/>
    <property type="match status" value="1"/>
</dbReference>
<dbReference type="EMBL" id="LODT01000004">
    <property type="protein sequence ID" value="KYR02452.1"/>
    <property type="molecule type" value="Genomic_DNA"/>
</dbReference>
<dbReference type="InterPro" id="IPR000315">
    <property type="entry name" value="Znf_B-box"/>
</dbReference>
<reference evidence="3 4" key="1">
    <citation type="submission" date="2015-12" db="EMBL/GenBank/DDBJ databases">
        <title>Dictyostelia acquired genes for synthesis and detection of signals that induce cell-type specialization by lateral gene transfer from prokaryotes.</title>
        <authorList>
            <person name="Gloeckner G."/>
            <person name="Schaap P."/>
        </authorList>
    </citation>
    <scope>NUCLEOTIDE SEQUENCE [LARGE SCALE GENOMIC DNA]</scope>
    <source>
        <strain evidence="3 4">TK</strain>
    </source>
</reference>
<evidence type="ECO:0000256" key="1">
    <source>
        <dbReference type="PROSITE-ProRule" id="PRU00024"/>
    </source>
</evidence>
<evidence type="ECO:0000313" key="4">
    <source>
        <dbReference type="Proteomes" id="UP000076078"/>
    </source>
</evidence>
<dbReference type="SUPFAM" id="SSF57845">
    <property type="entry name" value="B-box zinc-binding domain"/>
    <property type="match status" value="1"/>
</dbReference>
<proteinExistence type="predicted"/>
<sequence length="159" mass="19109">MSSRSSSFLDNNKIKIEKKQCQIDQHQKNDNFYCHSCKVLVCSSCKKKQHRDHFIDKLDNVYQEILKTLSTFTTGMLDWKQYQQREKHINELIFQQDVQQHYDGQINLISQLFRQLHDTLHVKEVELKKELKSYYDDSLEHYTTLISELEDQNCKIHVI</sequence>
<protein>
    <recommendedName>
        <fullName evidence="2">B box-type domain-containing protein</fullName>
    </recommendedName>
</protein>
<keyword evidence="1" id="KW-0862">Zinc</keyword>
<dbReference type="Gene3D" id="3.30.160.60">
    <property type="entry name" value="Classic Zinc Finger"/>
    <property type="match status" value="1"/>
</dbReference>
<keyword evidence="1" id="KW-0479">Metal-binding</keyword>
<accession>A0A152A890</accession>
<evidence type="ECO:0000259" key="2">
    <source>
        <dbReference type="PROSITE" id="PS50119"/>
    </source>
</evidence>
<keyword evidence="1" id="KW-0863">Zinc-finger</keyword>
<keyword evidence="4" id="KW-1185">Reference proteome</keyword>
<dbReference type="InParanoid" id="A0A152A890"/>
<dbReference type="AlphaFoldDB" id="A0A152A890"/>
<name>A0A152A890_TIELA</name>
<comment type="caution">
    <text evidence="3">The sequence shown here is derived from an EMBL/GenBank/DDBJ whole genome shotgun (WGS) entry which is preliminary data.</text>
</comment>
<dbReference type="Pfam" id="PF00643">
    <property type="entry name" value="zf-B_box"/>
    <property type="match status" value="1"/>
</dbReference>